<organism evidence="1 2">
    <name type="scientific">Senna tora</name>
    <dbReference type="NCBI Taxonomy" id="362788"/>
    <lineage>
        <taxon>Eukaryota</taxon>
        <taxon>Viridiplantae</taxon>
        <taxon>Streptophyta</taxon>
        <taxon>Embryophyta</taxon>
        <taxon>Tracheophyta</taxon>
        <taxon>Spermatophyta</taxon>
        <taxon>Magnoliopsida</taxon>
        <taxon>eudicotyledons</taxon>
        <taxon>Gunneridae</taxon>
        <taxon>Pentapetalae</taxon>
        <taxon>rosids</taxon>
        <taxon>fabids</taxon>
        <taxon>Fabales</taxon>
        <taxon>Fabaceae</taxon>
        <taxon>Caesalpinioideae</taxon>
        <taxon>Cassia clade</taxon>
        <taxon>Senna</taxon>
    </lineage>
</organism>
<dbReference type="AlphaFoldDB" id="A0A834XFB1"/>
<accession>A0A834XFB1</accession>
<comment type="caution">
    <text evidence="1">The sequence shown here is derived from an EMBL/GenBank/DDBJ whole genome shotgun (WGS) entry which is preliminary data.</text>
</comment>
<evidence type="ECO:0000313" key="1">
    <source>
        <dbReference type="EMBL" id="KAF7842203.1"/>
    </source>
</evidence>
<dbReference type="EMBL" id="JAAIUW010000002">
    <property type="protein sequence ID" value="KAF7842203.1"/>
    <property type="molecule type" value="Genomic_DNA"/>
</dbReference>
<sequence length="106" mass="12152">MKKDPYAYFTVFKNVLHQTPLLTCGRYIPVRVRRNTRSLGHKIVWLKHLIVVPTSSSMKASSPAFLYTVSFTGTKLLSSSCGEGNDKVKNKNKKRRFSWCGEQEKK</sequence>
<keyword evidence="2" id="KW-1185">Reference proteome</keyword>
<protein>
    <submittedName>
        <fullName evidence="1">Uncharacterized protein</fullName>
    </submittedName>
</protein>
<proteinExistence type="predicted"/>
<reference evidence="1" key="1">
    <citation type="submission" date="2020-09" db="EMBL/GenBank/DDBJ databases">
        <title>Genome-Enabled Discovery of Anthraquinone Biosynthesis in Senna tora.</title>
        <authorList>
            <person name="Kang S.-H."/>
            <person name="Pandey R.P."/>
            <person name="Lee C.-M."/>
            <person name="Sim J.-S."/>
            <person name="Jeong J.-T."/>
            <person name="Choi B.-S."/>
            <person name="Jung M."/>
            <person name="Ginzburg D."/>
            <person name="Zhao K."/>
            <person name="Won S.Y."/>
            <person name="Oh T.-J."/>
            <person name="Yu Y."/>
            <person name="Kim N.-H."/>
            <person name="Lee O.R."/>
            <person name="Lee T.-H."/>
            <person name="Bashyal P."/>
            <person name="Kim T.-S."/>
            <person name="Lee W.-H."/>
            <person name="Kawkins C."/>
            <person name="Kim C.-K."/>
            <person name="Kim J.S."/>
            <person name="Ahn B.O."/>
            <person name="Rhee S.Y."/>
            <person name="Sohng J.K."/>
        </authorList>
    </citation>
    <scope>NUCLEOTIDE SEQUENCE</scope>
    <source>
        <tissue evidence="1">Leaf</tissue>
    </source>
</reference>
<name>A0A834XFB1_9FABA</name>
<dbReference type="Proteomes" id="UP000634136">
    <property type="component" value="Unassembled WGS sequence"/>
</dbReference>
<gene>
    <name evidence="1" type="ORF">G2W53_004501</name>
</gene>
<evidence type="ECO:0000313" key="2">
    <source>
        <dbReference type="Proteomes" id="UP000634136"/>
    </source>
</evidence>